<dbReference type="Proteomes" id="UP001472677">
    <property type="component" value="Unassembled WGS sequence"/>
</dbReference>
<proteinExistence type="predicted"/>
<dbReference type="EMBL" id="JBBPBM010000004">
    <property type="protein sequence ID" value="KAK8589606.1"/>
    <property type="molecule type" value="Genomic_DNA"/>
</dbReference>
<gene>
    <name evidence="1" type="ORF">V6N12_024000</name>
</gene>
<name>A0ABR2G097_9ROSI</name>
<evidence type="ECO:0008006" key="3">
    <source>
        <dbReference type="Google" id="ProtNLM"/>
    </source>
</evidence>
<dbReference type="Gene3D" id="3.30.420.10">
    <property type="entry name" value="Ribonuclease H-like superfamily/Ribonuclease H"/>
    <property type="match status" value="1"/>
</dbReference>
<dbReference type="InterPro" id="IPR036397">
    <property type="entry name" value="RNaseH_sf"/>
</dbReference>
<evidence type="ECO:0000313" key="2">
    <source>
        <dbReference type="Proteomes" id="UP001472677"/>
    </source>
</evidence>
<evidence type="ECO:0000313" key="1">
    <source>
        <dbReference type="EMBL" id="KAK8589606.1"/>
    </source>
</evidence>
<dbReference type="InterPro" id="IPR044730">
    <property type="entry name" value="RNase_H-like_dom_plant"/>
</dbReference>
<protein>
    <recommendedName>
        <fullName evidence="3">RNase H type-1 domain-containing protein</fullName>
    </recommendedName>
</protein>
<reference evidence="1 2" key="1">
    <citation type="journal article" date="2024" name="G3 (Bethesda)">
        <title>Genome assembly of Hibiscus sabdariffa L. provides insights into metabolisms of medicinal natural products.</title>
        <authorList>
            <person name="Kim T."/>
        </authorList>
    </citation>
    <scope>NUCLEOTIDE SEQUENCE [LARGE SCALE GENOMIC DNA]</scope>
    <source>
        <strain evidence="1">TK-2024</strain>
        <tissue evidence="1">Old leaves</tissue>
    </source>
</reference>
<sequence>MGGDFIVTRFREERHGCIGLGGGSLEFTVSCQGIVGVDIQNLSSVFEIEAHFRNNGIVTNIRAASGGVLLVQKGEIRALFSRPVCGEYKFIAGLSATKMAIEIVKSTGCENKFSLVILLDCKILLNWIESPLQRPWGLAKEFTSVDVLLIGKPHIQFRHIGRSDNILAARLAHDGLSRQNWFKAWW</sequence>
<organism evidence="1 2">
    <name type="scientific">Hibiscus sabdariffa</name>
    <name type="common">roselle</name>
    <dbReference type="NCBI Taxonomy" id="183260"/>
    <lineage>
        <taxon>Eukaryota</taxon>
        <taxon>Viridiplantae</taxon>
        <taxon>Streptophyta</taxon>
        <taxon>Embryophyta</taxon>
        <taxon>Tracheophyta</taxon>
        <taxon>Spermatophyta</taxon>
        <taxon>Magnoliopsida</taxon>
        <taxon>eudicotyledons</taxon>
        <taxon>Gunneridae</taxon>
        <taxon>Pentapetalae</taxon>
        <taxon>rosids</taxon>
        <taxon>malvids</taxon>
        <taxon>Malvales</taxon>
        <taxon>Malvaceae</taxon>
        <taxon>Malvoideae</taxon>
        <taxon>Hibiscus</taxon>
    </lineage>
</organism>
<keyword evidence="2" id="KW-1185">Reference proteome</keyword>
<accession>A0ABR2G097</accession>
<dbReference type="CDD" id="cd06222">
    <property type="entry name" value="RNase_H_like"/>
    <property type="match status" value="1"/>
</dbReference>
<comment type="caution">
    <text evidence="1">The sequence shown here is derived from an EMBL/GenBank/DDBJ whole genome shotgun (WGS) entry which is preliminary data.</text>
</comment>